<dbReference type="Pfam" id="PF02753">
    <property type="entry name" value="PapD_C"/>
    <property type="match status" value="1"/>
</dbReference>
<dbReference type="AlphaFoldDB" id="A0A2N5E7I6"/>
<feature type="domain" description="Pili assembly chaperone N-terminal" evidence="9">
    <location>
        <begin position="26"/>
        <end position="144"/>
    </location>
</feature>
<feature type="signal peptide" evidence="8">
    <location>
        <begin position="1"/>
        <end position="23"/>
    </location>
</feature>
<gene>
    <name evidence="11" type="ORF">CYR32_06465</name>
</gene>
<sequence>MTLTKKLLCSFLCLLPLAQSAYAAGGIAMSATRVIYQGDKKEASLTVSNRNDKEAFLIQAWAEDVSGNKKTPFVITPPLFRLDPAKDNVLRIVHLGAPLPQDRESVYWINVKAIPSTSEASEHKNVLQIAVRTRLKLFYRPAGLPGNANDAYRQLTFTRQGNQVVIHNPTPYTLSFSHLAFDGRDAGRVGMVPAKGQISQPLPAGMQSAATATYSVINDFGASSDTLNQPVKS</sequence>
<evidence type="ECO:0000259" key="10">
    <source>
        <dbReference type="Pfam" id="PF02753"/>
    </source>
</evidence>
<dbReference type="GO" id="GO:0030288">
    <property type="term" value="C:outer membrane-bounded periplasmic space"/>
    <property type="evidence" value="ECO:0007669"/>
    <property type="project" value="InterPro"/>
</dbReference>
<keyword evidence="6 7" id="KW-0143">Chaperone</keyword>
<dbReference type="InterPro" id="IPR050643">
    <property type="entry name" value="Periplasmic_pilus_chap"/>
</dbReference>
<evidence type="ECO:0000256" key="2">
    <source>
        <dbReference type="ARBA" id="ARBA00007399"/>
    </source>
</evidence>
<name>A0A2N5E7I6_9GAMM</name>
<evidence type="ECO:0000256" key="6">
    <source>
        <dbReference type="ARBA" id="ARBA00023186"/>
    </source>
</evidence>
<evidence type="ECO:0000256" key="7">
    <source>
        <dbReference type="RuleBase" id="RU003918"/>
    </source>
</evidence>
<evidence type="ECO:0000256" key="5">
    <source>
        <dbReference type="ARBA" id="ARBA00022764"/>
    </source>
</evidence>
<dbReference type="PANTHER" id="PTHR30251">
    <property type="entry name" value="PILUS ASSEMBLY CHAPERONE"/>
    <property type="match status" value="1"/>
</dbReference>
<keyword evidence="5" id="KW-0574">Periplasm</keyword>
<evidence type="ECO:0000256" key="3">
    <source>
        <dbReference type="ARBA" id="ARBA00022558"/>
    </source>
</evidence>
<keyword evidence="3" id="KW-1029">Fimbrium biogenesis</keyword>
<protein>
    <submittedName>
        <fullName evidence="11">Molecular chaperone LpfB</fullName>
    </submittedName>
</protein>
<feature type="chain" id="PRO_5014600462" evidence="8">
    <location>
        <begin position="24"/>
        <end position="233"/>
    </location>
</feature>
<keyword evidence="4 8" id="KW-0732">Signal</keyword>
<evidence type="ECO:0000256" key="1">
    <source>
        <dbReference type="ARBA" id="ARBA00004418"/>
    </source>
</evidence>
<dbReference type="RefSeq" id="WP_101823577.1">
    <property type="nucleotide sequence ID" value="NZ_PJZH01000004.1"/>
</dbReference>
<evidence type="ECO:0000313" key="12">
    <source>
        <dbReference type="Proteomes" id="UP000234503"/>
    </source>
</evidence>
<dbReference type="SUPFAM" id="SSF49354">
    <property type="entry name" value="PapD-like"/>
    <property type="match status" value="1"/>
</dbReference>
<dbReference type="EMBL" id="PJZH01000004">
    <property type="protein sequence ID" value="PLR37450.1"/>
    <property type="molecule type" value="Genomic_DNA"/>
</dbReference>
<evidence type="ECO:0000313" key="11">
    <source>
        <dbReference type="EMBL" id="PLR37450.1"/>
    </source>
</evidence>
<dbReference type="PRINTS" id="PR00969">
    <property type="entry name" value="CHAPERONPILI"/>
</dbReference>
<dbReference type="InterPro" id="IPR013783">
    <property type="entry name" value="Ig-like_fold"/>
</dbReference>
<dbReference type="Gene3D" id="2.60.40.10">
    <property type="entry name" value="Immunoglobulins"/>
    <property type="match status" value="2"/>
</dbReference>
<dbReference type="InterPro" id="IPR036316">
    <property type="entry name" value="Pili_assmbl_chap_C_dom_sf"/>
</dbReference>
<keyword evidence="12" id="KW-1185">Reference proteome</keyword>
<dbReference type="InterPro" id="IPR008962">
    <property type="entry name" value="PapD-like_sf"/>
</dbReference>
<comment type="similarity">
    <text evidence="2 7">Belongs to the periplasmic pilus chaperone family.</text>
</comment>
<dbReference type="SUPFAM" id="SSF49584">
    <property type="entry name" value="Periplasmic chaperone C-domain"/>
    <property type="match status" value="1"/>
</dbReference>
<feature type="domain" description="Pili assembly chaperone C-terminal" evidence="10">
    <location>
        <begin position="166"/>
        <end position="224"/>
    </location>
</feature>
<dbReference type="Pfam" id="PF00345">
    <property type="entry name" value="PapD_N"/>
    <property type="match status" value="1"/>
</dbReference>
<dbReference type="InterPro" id="IPR016148">
    <property type="entry name" value="Pili_assmbl_chaperone_C"/>
</dbReference>
<comment type="caution">
    <text evidence="11">The sequence shown here is derived from an EMBL/GenBank/DDBJ whole genome shotgun (WGS) entry which is preliminary data.</text>
</comment>
<dbReference type="PANTHER" id="PTHR30251:SF11">
    <property type="entry name" value="CHAPERONE PROTEIN FIMC-RELATED"/>
    <property type="match status" value="1"/>
</dbReference>
<evidence type="ECO:0000256" key="4">
    <source>
        <dbReference type="ARBA" id="ARBA00022729"/>
    </source>
</evidence>
<dbReference type="GO" id="GO:0071555">
    <property type="term" value="P:cell wall organization"/>
    <property type="evidence" value="ECO:0007669"/>
    <property type="project" value="InterPro"/>
</dbReference>
<evidence type="ECO:0000259" key="9">
    <source>
        <dbReference type="Pfam" id="PF00345"/>
    </source>
</evidence>
<dbReference type="OrthoDB" id="9131059at2"/>
<evidence type="ECO:0000256" key="8">
    <source>
        <dbReference type="SAM" id="SignalP"/>
    </source>
</evidence>
<dbReference type="InterPro" id="IPR018046">
    <property type="entry name" value="Pili_assmbl_chaperone_CS"/>
</dbReference>
<comment type="subcellular location">
    <subcellularLocation>
        <location evidence="1 7">Periplasm</location>
    </subcellularLocation>
</comment>
<organism evidence="11 12">
    <name type="scientific">Chimaeribacter coloradensis</name>
    <dbReference type="NCBI Taxonomy" id="2060068"/>
    <lineage>
        <taxon>Bacteria</taxon>
        <taxon>Pseudomonadati</taxon>
        <taxon>Pseudomonadota</taxon>
        <taxon>Gammaproteobacteria</taxon>
        <taxon>Enterobacterales</taxon>
        <taxon>Yersiniaceae</taxon>
        <taxon>Chimaeribacter</taxon>
    </lineage>
</organism>
<proteinExistence type="inferred from homology"/>
<accession>A0A2N5E7I6</accession>
<dbReference type="FunFam" id="2.60.40.10:FF:000458">
    <property type="entry name" value="Molecular chaperone FimC"/>
    <property type="match status" value="1"/>
</dbReference>
<dbReference type="InterPro" id="IPR001829">
    <property type="entry name" value="Pili_assmbl_chaperone_bac"/>
</dbReference>
<reference evidence="11 12" key="1">
    <citation type="submission" date="2017-12" db="EMBL/GenBank/DDBJ databases">
        <title>Characterization of six clinical isolates of Enterochimera gen. nov., a novel genus of the Yersiniaciae family and the three species Enterochimera arupensis sp. nov., Enterochimera coloradensis sp. nov, and Enterochimera californica sp. nov.</title>
        <authorList>
            <person name="Rossi A."/>
            <person name="Fisher M."/>
        </authorList>
    </citation>
    <scope>NUCLEOTIDE SEQUENCE [LARGE SCALE GENOMIC DNA]</scope>
    <source>
        <strain evidence="12">2016-Iso4</strain>
    </source>
</reference>
<dbReference type="PROSITE" id="PS00635">
    <property type="entry name" value="PILI_CHAPERONE"/>
    <property type="match status" value="1"/>
</dbReference>
<dbReference type="Proteomes" id="UP000234503">
    <property type="component" value="Unassembled WGS sequence"/>
</dbReference>
<dbReference type="InterPro" id="IPR016147">
    <property type="entry name" value="Pili_assmbl_chaperone_N"/>
</dbReference>